<comment type="caution">
    <text evidence="9">The sequence shown here is derived from an EMBL/GenBank/DDBJ whole genome shotgun (WGS) entry which is preliminary data.</text>
</comment>
<dbReference type="EMBL" id="JAUJFL010000001">
    <property type="protein sequence ID" value="KAK2615517.1"/>
    <property type="molecule type" value="Genomic_DNA"/>
</dbReference>
<feature type="transmembrane region" description="Helical" evidence="7">
    <location>
        <begin position="86"/>
        <end position="108"/>
    </location>
</feature>
<evidence type="ECO:0000256" key="4">
    <source>
        <dbReference type="ARBA" id="ARBA00023136"/>
    </source>
</evidence>
<keyword evidence="2 7" id="KW-0812">Transmembrane</keyword>
<proteinExistence type="inferred from homology"/>
<evidence type="ECO:0000256" key="5">
    <source>
        <dbReference type="ARBA" id="ARBA00038359"/>
    </source>
</evidence>
<dbReference type="InterPro" id="IPR052337">
    <property type="entry name" value="SAT4-like"/>
</dbReference>
<name>A0AAD9STT0_PHOAM</name>
<keyword evidence="3 7" id="KW-1133">Transmembrane helix</keyword>
<evidence type="ECO:0000256" key="3">
    <source>
        <dbReference type="ARBA" id="ARBA00022989"/>
    </source>
</evidence>
<feature type="transmembrane region" description="Helical" evidence="7">
    <location>
        <begin position="51"/>
        <end position="74"/>
    </location>
</feature>
<comment type="similarity">
    <text evidence="5">Belongs to the SAT4 family.</text>
</comment>
<organism evidence="9 10">
    <name type="scientific">Phomopsis amygdali</name>
    <name type="common">Fusicoccum amygdali</name>
    <dbReference type="NCBI Taxonomy" id="1214568"/>
    <lineage>
        <taxon>Eukaryota</taxon>
        <taxon>Fungi</taxon>
        <taxon>Dikarya</taxon>
        <taxon>Ascomycota</taxon>
        <taxon>Pezizomycotina</taxon>
        <taxon>Sordariomycetes</taxon>
        <taxon>Sordariomycetidae</taxon>
        <taxon>Diaporthales</taxon>
        <taxon>Diaporthaceae</taxon>
        <taxon>Diaporthe</taxon>
    </lineage>
</organism>
<feature type="domain" description="Rhodopsin" evidence="8">
    <location>
        <begin position="3"/>
        <end position="232"/>
    </location>
</feature>
<dbReference type="AlphaFoldDB" id="A0AAD9STT0"/>
<dbReference type="PANTHER" id="PTHR33048">
    <property type="entry name" value="PTH11-LIKE INTEGRAL MEMBRANE PROTEIN (AFU_ORTHOLOGUE AFUA_5G11245)"/>
    <property type="match status" value="1"/>
</dbReference>
<comment type="subcellular location">
    <subcellularLocation>
        <location evidence="1">Membrane</location>
        <topology evidence="1">Multi-pass membrane protein</topology>
    </subcellularLocation>
</comment>
<evidence type="ECO:0000256" key="1">
    <source>
        <dbReference type="ARBA" id="ARBA00004141"/>
    </source>
</evidence>
<sequence length="355" mass="40038">MTLYADDWAILATLCLGVPGTIVLCVRSVPNGSGKDVWNVPFYQIDEFGKWFLFMAVQYFLDLAALKLSLLLFYLRIFPSTTLKRLLWATVVFDVLYGLVFALVGLLQCRPMSFFWTRWDGQHQGHCINVNAVGWANAGISIALDFWMLALPLSQLQGLQLHWKKKIGVALMFFVGTFVTIVSILRLRALVTFANSDNPTFDNFEIMLWSTTEMNVGIICACMPAMRQILARISPRVFGGEQSRQRYYRYGNGKDGHVATIGSKEVVPVKKGRTEWWQGLSLSRASMFVSQRMNPAVARAFRENSPIPESPTKGIKVHRSFAVEGNEPTSVPMQNLRPYGQTRGSRNETKSSFDP</sequence>
<dbReference type="GO" id="GO:0016020">
    <property type="term" value="C:membrane"/>
    <property type="evidence" value="ECO:0007669"/>
    <property type="project" value="UniProtKB-SubCell"/>
</dbReference>
<feature type="region of interest" description="Disordered" evidence="6">
    <location>
        <begin position="323"/>
        <end position="355"/>
    </location>
</feature>
<keyword evidence="4 7" id="KW-0472">Membrane</keyword>
<dbReference type="PANTHER" id="PTHR33048:SF143">
    <property type="entry name" value="EXTRACELLULAR MEMBRANE PROTEIN CFEM DOMAIN-CONTAINING PROTEIN-RELATED"/>
    <property type="match status" value="1"/>
</dbReference>
<feature type="compositionally biased region" description="Basic and acidic residues" evidence="6">
    <location>
        <begin position="345"/>
        <end position="355"/>
    </location>
</feature>
<evidence type="ECO:0000259" key="8">
    <source>
        <dbReference type="Pfam" id="PF20684"/>
    </source>
</evidence>
<reference evidence="9" key="1">
    <citation type="submission" date="2023-06" db="EMBL/GenBank/DDBJ databases">
        <authorList>
            <person name="Noh H."/>
        </authorList>
    </citation>
    <scope>NUCLEOTIDE SEQUENCE</scope>
    <source>
        <strain evidence="9">DUCC20226</strain>
    </source>
</reference>
<evidence type="ECO:0000256" key="7">
    <source>
        <dbReference type="SAM" id="Phobius"/>
    </source>
</evidence>
<dbReference type="Proteomes" id="UP001265746">
    <property type="component" value="Unassembled WGS sequence"/>
</dbReference>
<evidence type="ECO:0000313" key="9">
    <source>
        <dbReference type="EMBL" id="KAK2615517.1"/>
    </source>
</evidence>
<evidence type="ECO:0000256" key="6">
    <source>
        <dbReference type="SAM" id="MobiDB-lite"/>
    </source>
</evidence>
<gene>
    <name evidence="9" type="ORF">N8I77_002267</name>
</gene>
<dbReference type="Pfam" id="PF20684">
    <property type="entry name" value="Fung_rhodopsin"/>
    <property type="match status" value="1"/>
</dbReference>
<protein>
    <recommendedName>
        <fullName evidence="8">Rhodopsin domain-containing protein</fullName>
    </recommendedName>
</protein>
<dbReference type="InterPro" id="IPR049326">
    <property type="entry name" value="Rhodopsin_dom_fungi"/>
</dbReference>
<feature type="transmembrane region" description="Helical" evidence="7">
    <location>
        <begin position="128"/>
        <end position="147"/>
    </location>
</feature>
<evidence type="ECO:0000313" key="10">
    <source>
        <dbReference type="Proteomes" id="UP001265746"/>
    </source>
</evidence>
<feature type="transmembrane region" description="Helical" evidence="7">
    <location>
        <begin position="206"/>
        <end position="226"/>
    </location>
</feature>
<feature type="transmembrane region" description="Helical" evidence="7">
    <location>
        <begin position="167"/>
        <end position="186"/>
    </location>
</feature>
<accession>A0AAD9STT0</accession>
<evidence type="ECO:0000256" key="2">
    <source>
        <dbReference type="ARBA" id="ARBA00022692"/>
    </source>
</evidence>
<keyword evidence="10" id="KW-1185">Reference proteome</keyword>